<keyword evidence="1" id="KW-1133">Transmembrane helix</keyword>
<name>M6YN25_9LEPT</name>
<dbReference type="Proteomes" id="UP000012138">
    <property type="component" value="Unassembled WGS sequence"/>
</dbReference>
<gene>
    <name evidence="2" type="ORF">LEP1GSC024_3371</name>
</gene>
<reference evidence="2 3" key="1">
    <citation type="submission" date="2013-01" db="EMBL/GenBank/DDBJ databases">
        <authorList>
            <person name="Harkins D.M."/>
            <person name="Durkin A.S."/>
            <person name="Brinkac L.M."/>
            <person name="Haft D.H."/>
            <person name="Selengut J.D."/>
            <person name="Sanka R."/>
            <person name="DePew J."/>
            <person name="Purushe J."/>
            <person name="Whelen A.C."/>
            <person name="Vinetz J.M."/>
            <person name="Sutton G.G."/>
            <person name="Nierman W.C."/>
            <person name="Fouts D.E."/>
        </authorList>
    </citation>
    <scope>NUCLEOTIDE SEQUENCE [LARGE SCALE GENOMIC DNA]</scope>
    <source>
        <strain evidence="2 3">2001034031</strain>
    </source>
</reference>
<evidence type="ECO:0000256" key="1">
    <source>
        <dbReference type="SAM" id="Phobius"/>
    </source>
</evidence>
<protein>
    <recommendedName>
        <fullName evidence="4">Lipoprotein</fullName>
    </recommendedName>
</protein>
<dbReference type="EMBL" id="AKXB02000150">
    <property type="protein sequence ID" value="EMO87733.1"/>
    <property type="molecule type" value="Genomic_DNA"/>
</dbReference>
<evidence type="ECO:0008006" key="4">
    <source>
        <dbReference type="Google" id="ProtNLM"/>
    </source>
</evidence>
<sequence length="70" mass="8008">MYNQNTLNKNSILNSKQENIPLFKKIPFYLILIFSYMFLACNSEGLNSNLPLLTDSTKNEILNLLNPTPS</sequence>
<accession>M6YN25</accession>
<proteinExistence type="predicted"/>
<organism evidence="2 3">
    <name type="scientific">Leptospira noguchii str. 2001034031</name>
    <dbReference type="NCBI Taxonomy" id="1193053"/>
    <lineage>
        <taxon>Bacteria</taxon>
        <taxon>Pseudomonadati</taxon>
        <taxon>Spirochaetota</taxon>
        <taxon>Spirochaetia</taxon>
        <taxon>Leptospirales</taxon>
        <taxon>Leptospiraceae</taxon>
        <taxon>Leptospira</taxon>
    </lineage>
</organism>
<comment type="caution">
    <text evidence="2">The sequence shown here is derived from an EMBL/GenBank/DDBJ whole genome shotgun (WGS) entry which is preliminary data.</text>
</comment>
<keyword evidence="1" id="KW-0812">Transmembrane</keyword>
<evidence type="ECO:0000313" key="3">
    <source>
        <dbReference type="Proteomes" id="UP000012138"/>
    </source>
</evidence>
<evidence type="ECO:0000313" key="2">
    <source>
        <dbReference type="EMBL" id="EMO87733.1"/>
    </source>
</evidence>
<feature type="transmembrane region" description="Helical" evidence="1">
    <location>
        <begin position="26"/>
        <end position="46"/>
    </location>
</feature>
<dbReference type="AlphaFoldDB" id="M6YN25"/>
<keyword evidence="1" id="KW-0472">Membrane</keyword>